<dbReference type="EMBL" id="LXJU01000015">
    <property type="protein sequence ID" value="OGE50849.1"/>
    <property type="molecule type" value="Genomic_DNA"/>
</dbReference>
<comment type="caution">
    <text evidence="2">The sequence shown here is derived from an EMBL/GenBank/DDBJ whole genome shotgun (WGS) entry which is preliminary data.</text>
</comment>
<proteinExistence type="predicted"/>
<dbReference type="RefSeq" id="XP_022486295.1">
    <property type="nucleotide sequence ID" value="XM_022633734.1"/>
</dbReference>
<sequence>MSQPASSPLRAGSPEKAAVRENPSHYLHSNRKNIKENVLSTAFKTLAFATDMLTAQATTTAQADKAAPPWFSTPRTNTATGATDFFKNGYYIFKGAVSKEKATVYYYKKSLDWLQSFDNGFHLNGKETWTKEHLPQSFKNIDLSCVQGLINLAIAGPKDGGLLLAIGSSVLFEEYFDTNGTRPRLSNEAKHHDLYRFQPDEIERIESEQIRSVLYVCMMPRALASPEDLALKKDIFEKYEATTHWPHCNIWRQGKAQKDGKRDPLERDEPLEKPVVTDQILHLAGIQPYND</sequence>
<dbReference type="PANTHER" id="PTHR31630">
    <property type="entry name" value="PHYTANOYL-COA DIOXYGENASE-RELATED-RELATED"/>
    <property type="match status" value="1"/>
</dbReference>
<keyword evidence="3" id="KW-1185">Reference proteome</keyword>
<dbReference type="STRING" id="1835702.A0A1F5LD42"/>
<dbReference type="Proteomes" id="UP000177622">
    <property type="component" value="Unassembled WGS sequence"/>
</dbReference>
<evidence type="ECO:0000313" key="2">
    <source>
        <dbReference type="EMBL" id="OGE50849.1"/>
    </source>
</evidence>
<evidence type="ECO:0000313" key="3">
    <source>
        <dbReference type="Proteomes" id="UP000177622"/>
    </source>
</evidence>
<dbReference type="GeneID" id="34578468"/>
<gene>
    <name evidence="2" type="ORF">PENARI_c015G03402</name>
</gene>
<feature type="region of interest" description="Disordered" evidence="1">
    <location>
        <begin position="1"/>
        <end position="25"/>
    </location>
</feature>
<reference evidence="2 3" key="1">
    <citation type="journal article" date="2016" name="Sci. Rep.">
        <title>Penicillium arizonense, a new, genome sequenced fungal species, reveals a high chemical diversity in secreted metabolites.</title>
        <authorList>
            <person name="Grijseels S."/>
            <person name="Nielsen J.C."/>
            <person name="Randelovic M."/>
            <person name="Nielsen J."/>
            <person name="Nielsen K.F."/>
            <person name="Workman M."/>
            <person name="Frisvad J.C."/>
        </authorList>
    </citation>
    <scope>NUCLEOTIDE SEQUENCE [LARGE SCALE GENOMIC DNA]</scope>
    <source>
        <strain evidence="2 3">CBS 141311</strain>
    </source>
</reference>
<organism evidence="2 3">
    <name type="scientific">Penicillium arizonense</name>
    <dbReference type="NCBI Taxonomy" id="1835702"/>
    <lineage>
        <taxon>Eukaryota</taxon>
        <taxon>Fungi</taxon>
        <taxon>Dikarya</taxon>
        <taxon>Ascomycota</taxon>
        <taxon>Pezizomycotina</taxon>
        <taxon>Eurotiomycetes</taxon>
        <taxon>Eurotiomycetidae</taxon>
        <taxon>Eurotiales</taxon>
        <taxon>Aspergillaceae</taxon>
        <taxon>Penicillium</taxon>
    </lineage>
</organism>
<protein>
    <submittedName>
        <fullName evidence="2">Uncharacterized protein</fullName>
    </submittedName>
</protein>
<name>A0A1F5LD42_PENAI</name>
<dbReference type="AlphaFoldDB" id="A0A1F5LD42"/>
<evidence type="ECO:0000256" key="1">
    <source>
        <dbReference type="SAM" id="MobiDB-lite"/>
    </source>
</evidence>
<dbReference type="OrthoDB" id="445007at2759"/>
<accession>A0A1F5LD42</accession>
<dbReference type="PANTHER" id="PTHR31630:SF6">
    <property type="entry name" value="PHYTANOYL-COA DIOXYGENASE-RELATED"/>
    <property type="match status" value="1"/>
</dbReference>
<dbReference type="SUPFAM" id="SSF51197">
    <property type="entry name" value="Clavaminate synthase-like"/>
    <property type="match status" value="1"/>
</dbReference>